<gene>
    <name evidence="1" type="ordered locus">Dde_1156</name>
</gene>
<name>Q313D9_OLEA2</name>
<dbReference type="eggNOG" id="ENOG5031CZ2">
    <property type="taxonomic scope" value="Bacteria"/>
</dbReference>
<keyword evidence="2" id="KW-1185">Reference proteome</keyword>
<dbReference type="HOGENOM" id="CLU_1803046_0_0_7"/>
<dbReference type="STRING" id="207559.Dde_1156"/>
<organism evidence="1 2">
    <name type="scientific">Oleidesulfovibrio alaskensis (strain ATCC BAA-1058 / DSM 17464 / G20)</name>
    <name type="common">Desulfovibrio alaskensis</name>
    <dbReference type="NCBI Taxonomy" id="207559"/>
    <lineage>
        <taxon>Bacteria</taxon>
        <taxon>Pseudomonadati</taxon>
        <taxon>Thermodesulfobacteriota</taxon>
        <taxon>Desulfovibrionia</taxon>
        <taxon>Desulfovibrionales</taxon>
        <taxon>Desulfovibrionaceae</taxon>
        <taxon>Oleidesulfovibrio</taxon>
    </lineage>
</organism>
<evidence type="ECO:0000313" key="2">
    <source>
        <dbReference type="Proteomes" id="UP000002710"/>
    </source>
</evidence>
<dbReference type="EMBL" id="CP000112">
    <property type="protein sequence ID" value="ABB37957.1"/>
    <property type="molecule type" value="Genomic_DNA"/>
</dbReference>
<reference evidence="1 2" key="1">
    <citation type="journal article" date="2011" name="J. Bacteriol.">
        <title>Complete genome sequence and updated annotation of Desulfovibrio alaskensis G20.</title>
        <authorList>
            <person name="Hauser L.J."/>
            <person name="Land M.L."/>
            <person name="Brown S.D."/>
            <person name="Larimer F."/>
            <person name="Keller K.L."/>
            <person name="Rapp-Giles B.J."/>
            <person name="Price M.N."/>
            <person name="Lin M."/>
            <person name="Bruce D.C."/>
            <person name="Detter J.C."/>
            <person name="Tapia R."/>
            <person name="Han C.S."/>
            <person name="Goodwin L.A."/>
            <person name="Cheng J.F."/>
            <person name="Pitluck S."/>
            <person name="Copeland A."/>
            <person name="Lucas S."/>
            <person name="Nolan M."/>
            <person name="Lapidus A.L."/>
            <person name="Palumbo A.V."/>
            <person name="Wall J.D."/>
        </authorList>
    </citation>
    <scope>NUCLEOTIDE SEQUENCE [LARGE SCALE GENOMIC DNA]</scope>
    <source>
        <strain evidence="2">ATCC BAA 1058 / DSM 17464 / G20</strain>
    </source>
</reference>
<dbReference type="Proteomes" id="UP000002710">
    <property type="component" value="Chromosome"/>
</dbReference>
<evidence type="ECO:0000313" key="1">
    <source>
        <dbReference type="EMBL" id="ABB37957.1"/>
    </source>
</evidence>
<proteinExistence type="predicted"/>
<sequence>MPVVTCRHCGKEFSVPQARIRAGRGKYCSRRCSDAARTVPREIACAWCGKSVRPTHAGQMYCSRSCGAHAQAARARKGEKRTCAQCGRAFSPASNKERFCSARCRRDNDLQQAATRGYGLFEDPWASGDVQPDRYGKDLYRMPDMGLGF</sequence>
<dbReference type="KEGG" id="dde:Dde_1156"/>
<protein>
    <submittedName>
        <fullName evidence="1">Uncharacterized protein</fullName>
    </submittedName>
</protein>
<dbReference type="RefSeq" id="WP_011367179.1">
    <property type="nucleotide sequence ID" value="NC_007519.1"/>
</dbReference>
<accession>Q313D9</accession>
<dbReference type="AlphaFoldDB" id="Q313D9"/>